<dbReference type="InterPro" id="IPR051606">
    <property type="entry name" value="Polyketide_Oxido-like"/>
</dbReference>
<keyword evidence="3" id="KW-1185">Reference proteome</keyword>
<comment type="caution">
    <text evidence="2">The sequence shown here is derived from an EMBL/GenBank/DDBJ whole genome shotgun (WGS) entry which is preliminary data.</text>
</comment>
<dbReference type="Pfam" id="PF13460">
    <property type="entry name" value="NAD_binding_10"/>
    <property type="match status" value="1"/>
</dbReference>
<name>A0ABU0EWA7_9PSEU</name>
<dbReference type="PANTHER" id="PTHR43355">
    <property type="entry name" value="FLAVIN REDUCTASE (NADPH)"/>
    <property type="match status" value="1"/>
</dbReference>
<sequence>MRLVAGDITDPASVAALTKDQDAVISAAVVYGAGTDPHSFFTASSRALVDASPARLIVVGLASLAPGPSGGLLMDAPGFPDEFRPFGAAHAAGLDVLRASDVDWLYVSPAGDFDHSGAPAGGYRVAPHGDLADRITSADFAVALVDEAVSPRFHREHLLITGS</sequence>
<evidence type="ECO:0000313" key="2">
    <source>
        <dbReference type="EMBL" id="MDQ0379543.1"/>
    </source>
</evidence>
<evidence type="ECO:0000313" key="3">
    <source>
        <dbReference type="Proteomes" id="UP001229651"/>
    </source>
</evidence>
<dbReference type="SUPFAM" id="SSF51735">
    <property type="entry name" value="NAD(P)-binding Rossmann-fold domains"/>
    <property type="match status" value="1"/>
</dbReference>
<dbReference type="Proteomes" id="UP001229651">
    <property type="component" value="Unassembled WGS sequence"/>
</dbReference>
<evidence type="ECO:0000259" key="1">
    <source>
        <dbReference type="Pfam" id="PF13460"/>
    </source>
</evidence>
<dbReference type="InterPro" id="IPR016040">
    <property type="entry name" value="NAD(P)-bd_dom"/>
</dbReference>
<organism evidence="2 3">
    <name type="scientific">Amycolatopsis thermophila</name>
    <dbReference type="NCBI Taxonomy" id="206084"/>
    <lineage>
        <taxon>Bacteria</taxon>
        <taxon>Bacillati</taxon>
        <taxon>Actinomycetota</taxon>
        <taxon>Actinomycetes</taxon>
        <taxon>Pseudonocardiales</taxon>
        <taxon>Pseudonocardiaceae</taxon>
        <taxon>Amycolatopsis</taxon>
    </lineage>
</organism>
<proteinExistence type="predicted"/>
<protein>
    <submittedName>
        <fullName evidence="2">NADH-flavin reductase</fullName>
    </submittedName>
</protein>
<dbReference type="Gene3D" id="3.40.50.720">
    <property type="entry name" value="NAD(P)-binding Rossmann-like Domain"/>
    <property type="match status" value="1"/>
</dbReference>
<gene>
    <name evidence="2" type="ORF">FB470_003537</name>
</gene>
<dbReference type="InterPro" id="IPR036291">
    <property type="entry name" value="NAD(P)-bd_dom_sf"/>
</dbReference>
<dbReference type="RefSeq" id="WP_306992942.1">
    <property type="nucleotide sequence ID" value="NZ_JAUSUT010000001.1"/>
</dbReference>
<dbReference type="PANTHER" id="PTHR43355:SF2">
    <property type="entry name" value="FLAVIN REDUCTASE (NADPH)"/>
    <property type="match status" value="1"/>
</dbReference>
<accession>A0ABU0EWA7</accession>
<dbReference type="EMBL" id="JAUSUT010000001">
    <property type="protein sequence ID" value="MDQ0379543.1"/>
    <property type="molecule type" value="Genomic_DNA"/>
</dbReference>
<reference evidence="2 3" key="1">
    <citation type="submission" date="2023-07" db="EMBL/GenBank/DDBJ databases">
        <title>Sequencing the genomes of 1000 actinobacteria strains.</title>
        <authorList>
            <person name="Klenk H.-P."/>
        </authorList>
    </citation>
    <scope>NUCLEOTIDE SEQUENCE [LARGE SCALE GENOMIC DNA]</scope>
    <source>
        <strain evidence="2 3">DSM 45805</strain>
    </source>
</reference>
<feature type="domain" description="NAD(P)-binding" evidence="1">
    <location>
        <begin position="2"/>
        <end position="146"/>
    </location>
</feature>